<evidence type="ECO:0008006" key="4">
    <source>
        <dbReference type="Google" id="ProtNLM"/>
    </source>
</evidence>
<keyword evidence="1" id="KW-0472">Membrane</keyword>
<evidence type="ECO:0000256" key="1">
    <source>
        <dbReference type="SAM" id="Phobius"/>
    </source>
</evidence>
<dbReference type="EMBL" id="PNFV01000008">
    <property type="protein sequence ID" value="PMB82205.1"/>
    <property type="molecule type" value="Genomic_DNA"/>
</dbReference>
<dbReference type="Proteomes" id="UP000239920">
    <property type="component" value="Unassembled WGS sequence"/>
</dbReference>
<evidence type="ECO:0000313" key="2">
    <source>
        <dbReference type="EMBL" id="PMB82205.1"/>
    </source>
</evidence>
<keyword evidence="1" id="KW-1133">Transmembrane helix</keyword>
<organism evidence="2 3">
    <name type="scientific">Limosilactobacillus pontis</name>
    <dbReference type="NCBI Taxonomy" id="35787"/>
    <lineage>
        <taxon>Bacteria</taxon>
        <taxon>Bacillati</taxon>
        <taxon>Bacillota</taxon>
        <taxon>Bacilli</taxon>
        <taxon>Lactobacillales</taxon>
        <taxon>Lactobacillaceae</taxon>
        <taxon>Limosilactobacillus</taxon>
    </lineage>
</organism>
<keyword evidence="1" id="KW-0812">Transmembrane</keyword>
<dbReference type="AlphaFoldDB" id="A0A2J6NLK2"/>
<dbReference type="OrthoDB" id="9966152at2"/>
<reference evidence="2 3" key="1">
    <citation type="submission" date="2017-09" db="EMBL/GenBank/DDBJ databases">
        <title>Bacterial strain isolated from the female urinary microbiota.</title>
        <authorList>
            <person name="Thomas-White K."/>
            <person name="Kumar N."/>
            <person name="Forster S."/>
            <person name="Putonti C."/>
            <person name="Lawley T."/>
            <person name="Wolfe A.J."/>
        </authorList>
    </citation>
    <scope>NUCLEOTIDE SEQUENCE [LARGE SCALE GENOMIC DNA]</scope>
    <source>
        <strain evidence="2 3">UMB0683</strain>
    </source>
</reference>
<comment type="caution">
    <text evidence="2">The sequence shown here is derived from an EMBL/GenBank/DDBJ whole genome shotgun (WGS) entry which is preliminary data.</text>
</comment>
<accession>A0A2J6NLK2</accession>
<dbReference type="RefSeq" id="WP_104689106.1">
    <property type="nucleotide sequence ID" value="NZ_JBKTHY010000001.1"/>
</dbReference>
<proteinExistence type="predicted"/>
<protein>
    <recommendedName>
        <fullName evidence="4">Late competence protein ComGE</fullName>
    </recommendedName>
</protein>
<name>A0A2J6NLK2_9LACO</name>
<feature type="transmembrane region" description="Helical" evidence="1">
    <location>
        <begin position="6"/>
        <end position="29"/>
    </location>
</feature>
<gene>
    <name evidence="2" type="ORF">CK797_07325</name>
</gene>
<evidence type="ECO:0000313" key="3">
    <source>
        <dbReference type="Proteomes" id="UP000239920"/>
    </source>
</evidence>
<sequence length="96" mass="10511">MKNYQIKAFVMADSILALAVVTLGIVTLLTTQQQLTRQQARHDTHLIAARLAKESGDQLVATGRPATIERNGFRAVAAPGRITVYQGSRLVVLLKR</sequence>